<sequence length="542" mass="60769">MEFSLNHNRESKRINDCKGTCKTPIGCTCKDDRKDQSEVKPEVTFKMSTSADDNICTCGKNPGGACGCKTGEGCGCGSSKSTESKGCGGCSKKSKCSCTKGTHKLEVFDWLSDLPEAESSSQMVEVQFKNTRKGYYLNSNNLELYKGDVVAVEATPGHDIGEVTLTGKLVPLQMRKNNYRAQPGEHKRIYRLAKPADLDKYNEAKALEHKTMLRAREIAEELGLQMKISDVEYQGDGNKAIFYYIADERVDFRQLIKVYAEKFRVKIEMKQIGARQEAGRVGGIGPCGRELCCSSSMSNFVSVSTSAARFQDISLNPQKLAGQCGKLKCCLNYEVDAYVEAQRKLPSRDIILDTKDGAYFHFKTDILSGTMTYSTDKNFAANLISLPKDRVYEVIRMNKGGHKPLKLTVDEDEVQEKATTKDILEQENINRFDNKGGVRNGGKKKVIRGDRDKRQPQNENQSQGQNPNPNPNRNRDRDRDSKPGVSNNANNNHRMNGNREEANANNNGDQQQRNRRNNRNRNRNRNNDNHNQGKDNTPQNEA</sequence>
<dbReference type="Proteomes" id="UP000297861">
    <property type="component" value="Unassembled WGS sequence"/>
</dbReference>
<feature type="compositionally biased region" description="Basic and acidic residues" evidence="1">
    <location>
        <begin position="447"/>
        <end position="456"/>
    </location>
</feature>
<dbReference type="NCBIfam" id="NF041131">
    <property type="entry name" value="RicT_YaaT_fam"/>
    <property type="match status" value="1"/>
</dbReference>
<feature type="domain" description="PSP1 C-terminal" evidence="2">
    <location>
        <begin position="187"/>
        <end position="272"/>
    </location>
</feature>
<evidence type="ECO:0000313" key="4">
    <source>
        <dbReference type="Proteomes" id="UP000297861"/>
    </source>
</evidence>
<dbReference type="GO" id="GO:0005737">
    <property type="term" value="C:cytoplasm"/>
    <property type="evidence" value="ECO:0007669"/>
    <property type="project" value="TreeGrafter"/>
</dbReference>
<dbReference type="PANTHER" id="PTHR43830">
    <property type="entry name" value="PROTEIN PSP1"/>
    <property type="match status" value="1"/>
</dbReference>
<dbReference type="PANTHER" id="PTHR43830:SF3">
    <property type="entry name" value="PROTEIN PSP1"/>
    <property type="match status" value="1"/>
</dbReference>
<dbReference type="InterPro" id="IPR047767">
    <property type="entry name" value="PSP1-like"/>
</dbReference>
<evidence type="ECO:0000256" key="1">
    <source>
        <dbReference type="SAM" id="MobiDB-lite"/>
    </source>
</evidence>
<keyword evidence="4" id="KW-1185">Reference proteome</keyword>
<feature type="compositionally biased region" description="Basic and acidic residues" evidence="1">
    <location>
        <begin position="473"/>
        <end position="482"/>
    </location>
</feature>
<protein>
    <recommendedName>
        <fullName evidence="2">PSP1 C-terminal domain-containing protein</fullName>
    </recommendedName>
</protein>
<feature type="compositionally biased region" description="Low complexity" evidence="1">
    <location>
        <begin position="457"/>
        <end position="467"/>
    </location>
</feature>
<accession>A0A4Y8L543</accession>
<dbReference type="AlphaFoldDB" id="A0A4Y8L543"/>
<organism evidence="3 4">
    <name type="scientific">Dysgonomonas capnocytophagoides</name>
    <dbReference type="NCBI Taxonomy" id="45254"/>
    <lineage>
        <taxon>Bacteria</taxon>
        <taxon>Pseudomonadati</taxon>
        <taxon>Bacteroidota</taxon>
        <taxon>Bacteroidia</taxon>
        <taxon>Bacteroidales</taxon>
        <taxon>Dysgonomonadaceae</taxon>
        <taxon>Dysgonomonas</taxon>
    </lineage>
</organism>
<dbReference type="STRING" id="1121485.GCA_000426485_02400"/>
<feature type="compositionally biased region" description="Basic residues" evidence="1">
    <location>
        <begin position="513"/>
        <end position="524"/>
    </location>
</feature>
<feature type="region of interest" description="Disordered" evidence="1">
    <location>
        <begin position="428"/>
        <end position="542"/>
    </location>
</feature>
<dbReference type="PROSITE" id="PS51411">
    <property type="entry name" value="PSP1_C"/>
    <property type="match status" value="1"/>
</dbReference>
<dbReference type="OrthoDB" id="9779344at2"/>
<dbReference type="InterPro" id="IPR007557">
    <property type="entry name" value="PSP1_C"/>
</dbReference>
<reference evidence="3 4" key="1">
    <citation type="submission" date="2019-03" db="EMBL/GenBank/DDBJ databases">
        <title>San Antonio Military Medical Center submission to MRSN (WRAIR), pending publication.</title>
        <authorList>
            <person name="Blyth D.M."/>
            <person name="Mccarthy S.L."/>
            <person name="Schall S.E."/>
            <person name="Stam J.A."/>
            <person name="Ong A.C."/>
            <person name="Mcgann P.T."/>
        </authorList>
    </citation>
    <scope>NUCLEOTIDE SEQUENCE [LARGE SCALE GENOMIC DNA]</scope>
    <source>
        <strain evidence="3 4">MRSN571793</strain>
    </source>
</reference>
<comment type="caution">
    <text evidence="3">The sequence shown here is derived from an EMBL/GenBank/DDBJ whole genome shotgun (WGS) entry which is preliminary data.</text>
</comment>
<evidence type="ECO:0000313" key="3">
    <source>
        <dbReference type="EMBL" id="TFD97371.1"/>
    </source>
</evidence>
<gene>
    <name evidence="3" type="ORF">E2605_06820</name>
</gene>
<name>A0A4Y8L543_9BACT</name>
<dbReference type="EMBL" id="SOML01000003">
    <property type="protein sequence ID" value="TFD97371.1"/>
    <property type="molecule type" value="Genomic_DNA"/>
</dbReference>
<proteinExistence type="predicted"/>
<dbReference type="Pfam" id="PF04468">
    <property type="entry name" value="PSP1"/>
    <property type="match status" value="1"/>
</dbReference>
<dbReference type="RefSeq" id="WP_051290695.1">
    <property type="nucleotide sequence ID" value="NZ_JAWZLG010000100.1"/>
</dbReference>
<evidence type="ECO:0000259" key="2">
    <source>
        <dbReference type="PROSITE" id="PS51411"/>
    </source>
</evidence>